<dbReference type="Proteomes" id="UP000441772">
    <property type="component" value="Unassembled WGS sequence"/>
</dbReference>
<evidence type="ECO:0008006" key="4">
    <source>
        <dbReference type="Google" id="ProtNLM"/>
    </source>
</evidence>
<dbReference type="PROSITE" id="PS51257">
    <property type="entry name" value="PROKAR_LIPOPROTEIN"/>
    <property type="match status" value="1"/>
</dbReference>
<dbReference type="EMBL" id="WBVT01000017">
    <property type="protein sequence ID" value="KAB7790262.1"/>
    <property type="molecule type" value="Genomic_DNA"/>
</dbReference>
<evidence type="ECO:0000313" key="2">
    <source>
        <dbReference type="EMBL" id="KAB7790262.1"/>
    </source>
</evidence>
<gene>
    <name evidence="2" type="ORF">F7D09_1255</name>
</gene>
<keyword evidence="1" id="KW-0732">Signal</keyword>
<comment type="caution">
    <text evidence="2">The sequence shown here is derived from an EMBL/GenBank/DDBJ whole genome shotgun (WGS) entry which is preliminary data.</text>
</comment>
<feature type="signal peptide" evidence="1">
    <location>
        <begin position="1"/>
        <end position="16"/>
    </location>
</feature>
<evidence type="ECO:0000256" key="1">
    <source>
        <dbReference type="SAM" id="SignalP"/>
    </source>
</evidence>
<dbReference type="AlphaFoldDB" id="A0A6I1GHX0"/>
<feature type="chain" id="PRO_5039429777" description="Lipoprotein" evidence="1">
    <location>
        <begin position="17"/>
        <end position="243"/>
    </location>
</feature>
<proteinExistence type="predicted"/>
<keyword evidence="3" id="KW-1185">Reference proteome</keyword>
<accession>A0A6I1GHX0</accession>
<name>A0A6I1GHX0_9BIFI</name>
<evidence type="ECO:0000313" key="3">
    <source>
        <dbReference type="Proteomes" id="UP000441772"/>
    </source>
</evidence>
<reference evidence="2 3" key="1">
    <citation type="submission" date="2019-09" db="EMBL/GenBank/DDBJ databases">
        <title>Characterization of the phylogenetic diversity of two novel species belonging to the genus Bifidobacterium: Bifidobacterium cebidarum sp. nov. and Bifidobacterium leontopitheci sp. nov.</title>
        <authorList>
            <person name="Lugli G.A."/>
            <person name="Duranti S."/>
            <person name="Milani C."/>
            <person name="Turroni F."/>
            <person name="Ventura M."/>
        </authorList>
    </citation>
    <scope>NUCLEOTIDE SEQUENCE [LARGE SCALE GENOMIC DNA]</scope>
    <source>
        <strain evidence="2 3">LMG 31471</strain>
    </source>
</reference>
<sequence length="243" mass="26608">MGAKLSLVLGTRTLTAALCCVALVAGLAGCGSSGSRGDARGQGASEQEAIEYQLSGLGEKRAESMGEFIDSLIKDPATTEKAKGILERAKREGGMSATDYERSWADYKQCMLDRGYKEIILIKYPNGIYREAPLKVSGTNEQTARYVEDMRSCMSDLFPLIELYGAQVGNPNLYANKSEAIVDCLRRNGAVPMSYTVNDYAADKAKDDYTKAGIDVRDMKVRECEVANNWFSSYPGDTREAPW</sequence>
<organism evidence="2 3">
    <name type="scientific">Bifidobacterium leontopitheci</name>
    <dbReference type="NCBI Taxonomy" id="2650774"/>
    <lineage>
        <taxon>Bacteria</taxon>
        <taxon>Bacillati</taxon>
        <taxon>Actinomycetota</taxon>
        <taxon>Actinomycetes</taxon>
        <taxon>Bifidobacteriales</taxon>
        <taxon>Bifidobacteriaceae</taxon>
        <taxon>Bifidobacterium</taxon>
    </lineage>
</organism>
<protein>
    <recommendedName>
        <fullName evidence="4">Lipoprotein</fullName>
    </recommendedName>
</protein>